<feature type="compositionally biased region" description="Pro residues" evidence="12">
    <location>
        <begin position="494"/>
        <end position="506"/>
    </location>
</feature>
<evidence type="ECO:0000313" key="13">
    <source>
        <dbReference type="EMBL" id="KAE9967893.1"/>
    </source>
</evidence>
<evidence type="ECO:0000313" key="16">
    <source>
        <dbReference type="Proteomes" id="UP000447873"/>
    </source>
</evidence>
<feature type="compositionally biased region" description="Basic and acidic residues" evidence="12">
    <location>
        <begin position="1"/>
        <end position="16"/>
    </location>
</feature>
<dbReference type="AlphaFoldDB" id="A0A8H3UEQ5"/>
<evidence type="ECO:0000256" key="4">
    <source>
        <dbReference type="ARBA" id="ARBA00017788"/>
    </source>
</evidence>
<evidence type="ECO:0000256" key="2">
    <source>
        <dbReference type="ARBA" id="ARBA00009056"/>
    </source>
</evidence>
<comment type="catalytic activity">
    <reaction evidence="10 11">
        <text>uridine(44) in tRNA(Ser) + S-adenosyl-L-methionine = 2'-O-methyluridine(44) in tRNA(Ser) + S-adenosyl-L-homocysteine + H(+)</text>
        <dbReference type="Rhea" id="RHEA:43100"/>
        <dbReference type="Rhea" id="RHEA-COMP:10339"/>
        <dbReference type="Rhea" id="RHEA-COMP:10340"/>
        <dbReference type="ChEBI" id="CHEBI:15378"/>
        <dbReference type="ChEBI" id="CHEBI:57856"/>
        <dbReference type="ChEBI" id="CHEBI:59789"/>
        <dbReference type="ChEBI" id="CHEBI:65315"/>
        <dbReference type="ChEBI" id="CHEBI:74478"/>
        <dbReference type="EC" id="2.1.1.211"/>
    </reaction>
</comment>
<gene>
    <name evidence="13" type="ORF">BLS_006131</name>
    <name evidence="14" type="ORF">EG328_001138</name>
</gene>
<dbReference type="GO" id="GO:0005737">
    <property type="term" value="C:cytoplasm"/>
    <property type="evidence" value="ECO:0007669"/>
    <property type="project" value="UniProtKB-SubCell"/>
</dbReference>
<name>A0A8H3UEQ5_VENIN</name>
<evidence type="ECO:0000313" key="14">
    <source>
        <dbReference type="EMBL" id="KAE9979009.1"/>
    </source>
</evidence>
<evidence type="ECO:0000256" key="3">
    <source>
        <dbReference type="ARBA" id="ARBA00012795"/>
    </source>
</evidence>
<feature type="region of interest" description="Disordered" evidence="12">
    <location>
        <begin position="1"/>
        <end position="25"/>
    </location>
</feature>
<dbReference type="OrthoDB" id="10047021at2759"/>
<evidence type="ECO:0000256" key="8">
    <source>
        <dbReference type="ARBA" id="ARBA00022691"/>
    </source>
</evidence>
<dbReference type="Pfam" id="PF07757">
    <property type="entry name" value="AdoMet_MTase"/>
    <property type="match status" value="1"/>
</dbReference>
<evidence type="ECO:0000256" key="1">
    <source>
        <dbReference type="ARBA" id="ARBA00004496"/>
    </source>
</evidence>
<dbReference type="EC" id="2.1.1.211" evidence="3 11"/>
<dbReference type="GO" id="GO:0030488">
    <property type="term" value="P:tRNA methylation"/>
    <property type="evidence" value="ECO:0007669"/>
    <property type="project" value="UniProtKB-UniRule"/>
</dbReference>
<evidence type="ECO:0000256" key="6">
    <source>
        <dbReference type="ARBA" id="ARBA00022603"/>
    </source>
</evidence>
<dbReference type="Proteomes" id="UP000433883">
    <property type="component" value="Unassembled WGS sequence"/>
</dbReference>
<reference evidence="13 15" key="1">
    <citation type="submission" date="2019-11" db="EMBL/GenBank/DDBJ databases">
        <title>Venturia inaequalis Genome Resource.</title>
        <authorList>
            <person name="Lichtner F.J."/>
        </authorList>
    </citation>
    <scope>NUCLEOTIDE SEQUENCE [LARGE SCALE GENOMIC DNA]</scope>
    <source>
        <strain evidence="14 16">120213</strain>
        <strain evidence="13">Bline_iso_100314</strain>
    </source>
</reference>
<evidence type="ECO:0000256" key="7">
    <source>
        <dbReference type="ARBA" id="ARBA00022679"/>
    </source>
</evidence>
<dbReference type="InterPro" id="IPR011671">
    <property type="entry name" value="tRNA_uracil_MeTrfase"/>
</dbReference>
<feature type="compositionally biased region" description="Polar residues" evidence="12">
    <location>
        <begin position="508"/>
        <end position="521"/>
    </location>
</feature>
<comment type="caution">
    <text evidence="13">The sequence shown here is derived from an EMBL/GenBank/DDBJ whole genome shotgun (WGS) entry which is preliminary data.</text>
</comment>
<dbReference type="Proteomes" id="UP000447873">
    <property type="component" value="Unassembled WGS sequence"/>
</dbReference>
<keyword evidence="6 11" id="KW-0489">Methyltransferase</keyword>
<organism evidence="13 15">
    <name type="scientific">Venturia inaequalis</name>
    <name type="common">Apple scab fungus</name>
    <dbReference type="NCBI Taxonomy" id="5025"/>
    <lineage>
        <taxon>Eukaryota</taxon>
        <taxon>Fungi</taxon>
        <taxon>Dikarya</taxon>
        <taxon>Ascomycota</taxon>
        <taxon>Pezizomycotina</taxon>
        <taxon>Dothideomycetes</taxon>
        <taxon>Pleosporomycetidae</taxon>
        <taxon>Venturiales</taxon>
        <taxon>Venturiaceae</taxon>
        <taxon>Venturia</taxon>
    </lineage>
</organism>
<dbReference type="EMBL" id="WNWQ01000441">
    <property type="protein sequence ID" value="KAE9967893.1"/>
    <property type="molecule type" value="Genomic_DNA"/>
</dbReference>
<evidence type="ECO:0000256" key="5">
    <source>
        <dbReference type="ARBA" id="ARBA00022490"/>
    </source>
</evidence>
<dbReference type="PANTHER" id="PTHR21210">
    <property type="entry name" value="TRNA (URACIL-O(2)-)-METHYLTRANSFERASE-RELATED"/>
    <property type="match status" value="1"/>
</dbReference>
<dbReference type="GO" id="GO:0141101">
    <property type="term" value="F:tRNA(Ser) (uridine(44)-2'-O-)-methyltransferase activity"/>
    <property type="evidence" value="ECO:0007669"/>
    <property type="project" value="UniProtKB-EC"/>
</dbReference>
<evidence type="ECO:0000256" key="10">
    <source>
        <dbReference type="ARBA" id="ARBA00047957"/>
    </source>
</evidence>
<dbReference type="EMBL" id="WNWS01000125">
    <property type="protein sequence ID" value="KAE9979009.1"/>
    <property type="molecule type" value="Genomic_DNA"/>
</dbReference>
<sequence>MHLESSHDARPEEMVTRQKPSNIGFDPTDLTNAPPMFQLPDEIWISVFSTPCTFDSTYFLRVIENTLKNPNLTSSCIFRADIFYDSINDVKGLGHGGFDEGFAKHMKAELRPKKADIAGFEHQRTIVRNMVPRNPQLDKPLVQTCQIFRQKSEDGKLEKHILLMIPHVSTPDEIPFYHPSVQSLALLHFWDERKNTGELSVHYRMFTGIEMNLDNRLQRTALNFLKVVHKHGVGQQAGYTKRVLHDQIVPQSKFQDTYTRLKIKYAKILIGDWVEQTDPTKHVFEDLGIAAFLIELWEQMYGIGSASAPTSNPEASTENGKKEDFPGFVDIGCGNGVLVNVLTQEGYSGWGFDARRRKTWSTFSSSIQEKLKELILVPHILQNSLSPEVAEEMTDPTKYHNGLFPKGTFIVSNHADELTTWTPLLAFQNQSPFIAIPCCSHNLSGTRTRFNDREATFADPAIPVPETEILKTKNPLSAARLVENKPTSISPVPISGPAPTSGPDPNPSAGSLASSQGSPKQPSAYQSLTFYVARLAAELKFQPEKEMLRIPSTRNAAIVGRPRSETRGENGKEAGQVFENRLAEEKIESIVRREVGELEFVARNWMERARVIAGNSKGGSNVSH</sequence>
<comment type="function">
    <text evidence="11">Adenosyl-L-methionine (AdoMet)-dependent tRNA (uracil-O(2)-)-methyltransferase.</text>
</comment>
<keyword evidence="5 11" id="KW-0963">Cytoplasm</keyword>
<keyword evidence="8 11" id="KW-0949">S-adenosyl-L-methionine</keyword>
<dbReference type="PANTHER" id="PTHR21210:SF0">
    <property type="entry name" value="TRNA (URACIL-O(2)-)-METHYLTRANSFERASE-RELATED"/>
    <property type="match status" value="1"/>
</dbReference>
<keyword evidence="9 11" id="KW-0819">tRNA processing</keyword>
<proteinExistence type="inferred from homology"/>
<keyword evidence="7 11" id="KW-0808">Transferase</keyword>
<comment type="subcellular location">
    <subcellularLocation>
        <location evidence="1 11">Cytoplasm</location>
    </subcellularLocation>
</comment>
<protein>
    <recommendedName>
        <fullName evidence="4 11">tRNA (uracil-O(2)-)-methyltransferase</fullName>
        <ecNumber evidence="3 11">2.1.1.211</ecNumber>
    </recommendedName>
</protein>
<evidence type="ECO:0000256" key="12">
    <source>
        <dbReference type="SAM" id="MobiDB-lite"/>
    </source>
</evidence>
<evidence type="ECO:0000256" key="11">
    <source>
        <dbReference type="RuleBase" id="RU368004"/>
    </source>
</evidence>
<feature type="region of interest" description="Disordered" evidence="12">
    <location>
        <begin position="482"/>
        <end position="521"/>
    </location>
</feature>
<evidence type="ECO:0000256" key="9">
    <source>
        <dbReference type="ARBA" id="ARBA00022694"/>
    </source>
</evidence>
<comment type="similarity">
    <text evidence="2 11">Belongs to the TRM44 family.</text>
</comment>
<accession>A0A8H3UEQ5</accession>
<evidence type="ECO:0000313" key="15">
    <source>
        <dbReference type="Proteomes" id="UP000433883"/>
    </source>
</evidence>